<evidence type="ECO:0000313" key="3">
    <source>
        <dbReference type="EMBL" id="MBU5677463.1"/>
    </source>
</evidence>
<dbReference type="InterPro" id="IPR001667">
    <property type="entry name" value="DDH_dom"/>
</dbReference>
<accession>A0ABS6G508</accession>
<dbReference type="Proteomes" id="UP000779508">
    <property type="component" value="Unassembled WGS sequence"/>
</dbReference>
<feature type="domain" description="DHHA1" evidence="2">
    <location>
        <begin position="231"/>
        <end position="318"/>
    </location>
</feature>
<comment type="caution">
    <text evidence="3">The sequence shown here is derived from an EMBL/GenBank/DDBJ whole genome shotgun (WGS) entry which is preliminary data.</text>
</comment>
<dbReference type="InterPro" id="IPR051319">
    <property type="entry name" value="Oligoribo/pAp-PDE_c-di-AMP_PDE"/>
</dbReference>
<proteinExistence type="predicted"/>
<gene>
    <name evidence="3" type="ORF">KQI88_13655</name>
</gene>
<evidence type="ECO:0000259" key="2">
    <source>
        <dbReference type="Pfam" id="PF02272"/>
    </source>
</evidence>
<dbReference type="Pfam" id="PF02272">
    <property type="entry name" value="DHHA1"/>
    <property type="match status" value="1"/>
</dbReference>
<evidence type="ECO:0000313" key="4">
    <source>
        <dbReference type="Proteomes" id="UP000779508"/>
    </source>
</evidence>
<dbReference type="Pfam" id="PF01368">
    <property type="entry name" value="DHH"/>
    <property type="match status" value="1"/>
</dbReference>
<sequence length="320" mass="35747">MNKLIEIASNSNNIAVTSHVDPDGDSIGSILALGLALKQKYKNVEIFTADPLPARYDFLVESKYIKRYEDVKDKAFDLFFALDCGDENRLGKSIDVMKKSKTVVNIDHHISNTQFGDINIVNINSSSTCEMIFSIIKDIGLTIDQEIATCIYTGIVTDSGNFMYDNATDKTHLIAAELIRANIDKQKIMYNLYQKKSIKNLRFLGYCLTNMEIELDGHLAIFEITSTLLDKFDIPSADIEGIVNYGRDIDGVDISVTIREESDSKLKLSFRSKHDDVDVRKLAELFNGGGHKKASGATLNASLDEAKALIIENAKQFIRR</sequence>
<dbReference type="PANTHER" id="PTHR47618:SF1">
    <property type="entry name" value="BIFUNCTIONAL OLIGORIBONUCLEASE AND PAP PHOSPHATASE NRNA"/>
    <property type="match status" value="1"/>
</dbReference>
<keyword evidence="4" id="KW-1185">Reference proteome</keyword>
<dbReference type="EMBL" id="JAHLQK010000005">
    <property type="protein sequence ID" value="MBU5677463.1"/>
    <property type="molecule type" value="Genomic_DNA"/>
</dbReference>
<reference evidence="3 4" key="1">
    <citation type="submission" date="2021-06" db="EMBL/GenBank/DDBJ databases">
        <authorList>
            <person name="Sun Q."/>
            <person name="Li D."/>
        </authorList>
    </citation>
    <scope>NUCLEOTIDE SEQUENCE [LARGE SCALE GENOMIC DNA]</scope>
    <source>
        <strain evidence="3 4">MSJ-5</strain>
    </source>
</reference>
<feature type="domain" description="DDH" evidence="1">
    <location>
        <begin position="13"/>
        <end position="155"/>
    </location>
</feature>
<dbReference type="RefSeq" id="WP_216418230.1">
    <property type="nucleotide sequence ID" value="NZ_JAHLQK010000005.1"/>
</dbReference>
<dbReference type="PANTHER" id="PTHR47618">
    <property type="entry name" value="BIFUNCTIONAL OLIGORIBONUCLEASE AND PAP PHOSPHATASE NRNA"/>
    <property type="match status" value="1"/>
</dbReference>
<evidence type="ECO:0000259" key="1">
    <source>
        <dbReference type="Pfam" id="PF01368"/>
    </source>
</evidence>
<name>A0ABS6G508_9FIRM</name>
<dbReference type="InterPro" id="IPR003156">
    <property type="entry name" value="DHHA1_dom"/>
</dbReference>
<protein>
    <submittedName>
        <fullName evidence="3">Bifunctional oligoribonuclease/PAP phosphatase NrnA</fullName>
    </submittedName>
</protein>
<organism evidence="3 4">
    <name type="scientific">Alkaliphilus flagellatus</name>
    <dbReference type="NCBI Taxonomy" id="2841507"/>
    <lineage>
        <taxon>Bacteria</taxon>
        <taxon>Bacillati</taxon>
        <taxon>Bacillota</taxon>
        <taxon>Clostridia</taxon>
        <taxon>Peptostreptococcales</taxon>
        <taxon>Natronincolaceae</taxon>
        <taxon>Alkaliphilus</taxon>
    </lineage>
</organism>